<dbReference type="KEGG" id="mmaz:MmTuc01_0034"/>
<organism evidence="1 2">
    <name type="scientific">Methanosarcina mazei Tuc01</name>
    <dbReference type="NCBI Taxonomy" id="1236903"/>
    <lineage>
        <taxon>Archaea</taxon>
        <taxon>Methanobacteriati</taxon>
        <taxon>Methanobacteriota</taxon>
        <taxon>Stenosarchaea group</taxon>
        <taxon>Methanomicrobia</taxon>
        <taxon>Methanosarcinales</taxon>
        <taxon>Methanosarcinaceae</taxon>
        <taxon>Methanosarcina</taxon>
    </lineage>
</organism>
<dbReference type="Proteomes" id="UP000011718">
    <property type="component" value="Chromosome"/>
</dbReference>
<evidence type="ECO:0000313" key="1">
    <source>
        <dbReference type="EMBL" id="AGF95494.1"/>
    </source>
</evidence>
<name>M1QEV2_METMZ</name>
<dbReference type="AlphaFoldDB" id="M1QEV2"/>
<sequence>MHKNTTYDKESRQKLDRQIKEMKIFLYNNSFEIYFSCRRSA</sequence>
<gene>
    <name evidence="1" type="ORF">MmTuc01_0034</name>
</gene>
<accession>M1QEV2</accession>
<dbReference type="EMBL" id="CP004144">
    <property type="protein sequence ID" value="AGF95494.1"/>
    <property type="molecule type" value="Genomic_DNA"/>
</dbReference>
<reference evidence="1 2" key="1">
    <citation type="journal article" date="2013" name="Genome Announc.">
        <title>Complete Genome of a Methanosarcina mazei Strain Isolated from Sediment Samples from an Amazonian Flooded Area.</title>
        <authorList>
            <person name="Assis das Gracas D."/>
            <person name="Thiago Juca Ramos R."/>
            <person name="Vieira Araujo A.C."/>
            <person name="Zahlouth R."/>
            <person name="Ribeiro Carneiro A."/>
            <person name="Souza Lopes T."/>
            <person name="Azevedo Barauna R."/>
            <person name="Azevedo V."/>
            <person name="Cruz Schneider M.P."/>
            <person name="Pellizari V.H."/>
            <person name="Silva A."/>
        </authorList>
    </citation>
    <scope>NUCLEOTIDE SEQUENCE [LARGE SCALE GENOMIC DNA]</scope>
    <source>
        <strain evidence="1 2">Tuc01</strain>
    </source>
</reference>
<dbReference type="HOGENOM" id="CLU_3263787_0_0_2"/>
<protein>
    <submittedName>
        <fullName evidence="1">Uncharacterized protein</fullName>
    </submittedName>
</protein>
<evidence type="ECO:0000313" key="2">
    <source>
        <dbReference type="Proteomes" id="UP000011718"/>
    </source>
</evidence>
<proteinExistence type="predicted"/>
<dbReference type="BioCyc" id="MMAZ1236903:G139K-34-MONOMER"/>